<organism evidence="1 2">
    <name type="scientific">Brachionus plicatilis</name>
    <name type="common">Marine rotifer</name>
    <name type="synonym">Brachionus muelleri</name>
    <dbReference type="NCBI Taxonomy" id="10195"/>
    <lineage>
        <taxon>Eukaryota</taxon>
        <taxon>Metazoa</taxon>
        <taxon>Spiralia</taxon>
        <taxon>Gnathifera</taxon>
        <taxon>Rotifera</taxon>
        <taxon>Eurotatoria</taxon>
        <taxon>Monogononta</taxon>
        <taxon>Pseudotrocha</taxon>
        <taxon>Ploima</taxon>
        <taxon>Brachionidae</taxon>
        <taxon>Brachionus</taxon>
    </lineage>
</organism>
<evidence type="ECO:0000313" key="1">
    <source>
        <dbReference type="EMBL" id="RMZ93664.1"/>
    </source>
</evidence>
<dbReference type="AlphaFoldDB" id="A0A3M7P4Q8"/>
<dbReference type="EMBL" id="REGN01013639">
    <property type="protein sequence ID" value="RMZ93664.1"/>
    <property type="molecule type" value="Genomic_DNA"/>
</dbReference>
<accession>A0A3M7P4Q8</accession>
<comment type="caution">
    <text evidence="1">The sequence shown here is derived from an EMBL/GenBank/DDBJ whole genome shotgun (WGS) entry which is preliminary data.</text>
</comment>
<feature type="non-terminal residue" evidence="1">
    <location>
        <position position="143"/>
    </location>
</feature>
<reference evidence="1 2" key="1">
    <citation type="journal article" date="2018" name="Sci. Rep.">
        <title>Genomic signatures of local adaptation to the degree of environmental predictability in rotifers.</title>
        <authorList>
            <person name="Franch-Gras L."/>
            <person name="Hahn C."/>
            <person name="Garcia-Roger E.M."/>
            <person name="Carmona M.J."/>
            <person name="Serra M."/>
            <person name="Gomez A."/>
        </authorList>
    </citation>
    <scope>NUCLEOTIDE SEQUENCE [LARGE SCALE GENOMIC DNA]</scope>
    <source>
        <strain evidence="1">HYR1</strain>
    </source>
</reference>
<gene>
    <name evidence="1" type="ORF">BpHYR1_030536</name>
</gene>
<evidence type="ECO:0000313" key="2">
    <source>
        <dbReference type="Proteomes" id="UP000276133"/>
    </source>
</evidence>
<proteinExistence type="predicted"/>
<dbReference type="Proteomes" id="UP000276133">
    <property type="component" value="Unassembled WGS sequence"/>
</dbReference>
<protein>
    <submittedName>
        <fullName evidence="1">Uncharacterized protein</fullName>
    </submittedName>
</protein>
<sequence length="143" mass="16463">MSLNLKKIFIFIPSTWLLLISISHLNPKSKFSLYRLDFERYKEAYSSLAQSASVAKTQLEKWLATGSSHHLLFDLNTTRFLCVGVISKKRIGSSDNYVKQALMSIMTRVSFQRQDKIHLVAFNTEPNPSHNVHLLGFKHLIRI</sequence>
<name>A0A3M7P4Q8_BRAPC</name>
<keyword evidence="2" id="KW-1185">Reference proteome</keyword>